<feature type="domain" description="Pyrrolo-quinoline quinone repeat" evidence="2">
    <location>
        <begin position="23"/>
        <end position="84"/>
    </location>
</feature>
<comment type="caution">
    <text evidence="3">The sequence shown here is derived from an EMBL/GenBank/DDBJ whole genome shotgun (WGS) entry which is preliminary data.</text>
</comment>
<organism evidence="3 4">
    <name type="scientific">Nostocoides veronense</name>
    <dbReference type="NCBI Taxonomy" id="330836"/>
    <lineage>
        <taxon>Bacteria</taxon>
        <taxon>Bacillati</taxon>
        <taxon>Actinomycetota</taxon>
        <taxon>Actinomycetes</taxon>
        <taxon>Micrococcales</taxon>
        <taxon>Intrasporangiaceae</taxon>
        <taxon>Nostocoides</taxon>
    </lineage>
</organism>
<dbReference type="SMART" id="SM00564">
    <property type="entry name" value="PQQ"/>
    <property type="match status" value="3"/>
</dbReference>
<dbReference type="Gene3D" id="2.40.10.480">
    <property type="match status" value="1"/>
</dbReference>
<dbReference type="InterPro" id="IPR002372">
    <property type="entry name" value="PQQ_rpt_dom"/>
</dbReference>
<evidence type="ECO:0000313" key="3">
    <source>
        <dbReference type="EMBL" id="GAA1803746.1"/>
    </source>
</evidence>
<reference evidence="3 4" key="1">
    <citation type="journal article" date="2019" name="Int. J. Syst. Evol. Microbiol.">
        <title>The Global Catalogue of Microorganisms (GCM) 10K type strain sequencing project: providing services to taxonomists for standard genome sequencing and annotation.</title>
        <authorList>
            <consortium name="The Broad Institute Genomics Platform"/>
            <consortium name="The Broad Institute Genome Sequencing Center for Infectious Disease"/>
            <person name="Wu L."/>
            <person name="Ma J."/>
        </authorList>
    </citation>
    <scope>NUCLEOTIDE SEQUENCE [LARGE SCALE GENOMIC DNA]</scope>
    <source>
        <strain evidence="3 4">JCM 15592</strain>
    </source>
</reference>
<name>A0ABN2LYV9_9MICO</name>
<dbReference type="Proteomes" id="UP001499938">
    <property type="component" value="Unassembled WGS sequence"/>
</dbReference>
<dbReference type="SUPFAM" id="SSF50998">
    <property type="entry name" value="Quinoprotein alcohol dehydrogenase-like"/>
    <property type="match status" value="1"/>
</dbReference>
<dbReference type="EMBL" id="BAAAPO010000044">
    <property type="protein sequence ID" value="GAA1803746.1"/>
    <property type="molecule type" value="Genomic_DNA"/>
</dbReference>
<feature type="domain" description="Pyrrolo-quinoline quinone repeat" evidence="2">
    <location>
        <begin position="103"/>
        <end position="249"/>
    </location>
</feature>
<evidence type="ECO:0000259" key="2">
    <source>
        <dbReference type="Pfam" id="PF13360"/>
    </source>
</evidence>
<dbReference type="InterPro" id="IPR011047">
    <property type="entry name" value="Quinoprotein_ADH-like_sf"/>
</dbReference>
<accession>A0ABN2LYV9</accession>
<dbReference type="InterPro" id="IPR015943">
    <property type="entry name" value="WD40/YVTN_repeat-like_dom_sf"/>
</dbReference>
<dbReference type="Pfam" id="PF13360">
    <property type="entry name" value="PQQ_2"/>
    <property type="match status" value="2"/>
</dbReference>
<dbReference type="RefSeq" id="WP_344087034.1">
    <property type="nucleotide sequence ID" value="NZ_BAAAPO010000044.1"/>
</dbReference>
<evidence type="ECO:0000313" key="4">
    <source>
        <dbReference type="Proteomes" id="UP001499938"/>
    </source>
</evidence>
<keyword evidence="4" id="KW-1185">Reference proteome</keyword>
<dbReference type="Gene3D" id="2.130.10.10">
    <property type="entry name" value="YVTN repeat-like/Quinoprotein amine dehydrogenase"/>
    <property type="match status" value="1"/>
</dbReference>
<sequence length="269" mass="28533">MSGKEFDGIGDGSGGGCGDFHYRAQLTRLDPVTRHPRWQVEIPPRQGIAPPIVVGDVLVVAGQDNTIAVSAETGKSLWQWDSDHLVRLQPAEAQVGAWTSSAVTLKDAQSGSTRWEFRPGGRLVPPTGPASASAELVDVGQPDSVVALRIADGSPVWRVPVTPELGWRQLPVQDPIVLVDGGQVRGLDPATGHARWTWSVPPPGDSHLEVVDRAGEVILLGRERRAASGYGESRAEVFALNANTGEQLSHISDARLGGRPGPGDRSPAL</sequence>
<feature type="region of interest" description="Disordered" evidence="1">
    <location>
        <begin position="250"/>
        <end position="269"/>
    </location>
</feature>
<proteinExistence type="predicted"/>
<protein>
    <recommendedName>
        <fullName evidence="2">Pyrrolo-quinoline quinone repeat domain-containing protein</fullName>
    </recommendedName>
</protein>
<dbReference type="InterPro" id="IPR018391">
    <property type="entry name" value="PQQ_b-propeller_rpt"/>
</dbReference>
<evidence type="ECO:0000256" key="1">
    <source>
        <dbReference type="SAM" id="MobiDB-lite"/>
    </source>
</evidence>
<gene>
    <name evidence="3" type="ORF">GCM10009811_29240</name>
</gene>